<feature type="transmembrane region" description="Helical" evidence="1">
    <location>
        <begin position="100"/>
        <end position="120"/>
    </location>
</feature>
<dbReference type="CDD" id="cd03392">
    <property type="entry name" value="PAP2_like_2"/>
    <property type="match status" value="1"/>
</dbReference>
<evidence type="ECO:0000259" key="2">
    <source>
        <dbReference type="SMART" id="SM00014"/>
    </source>
</evidence>
<comment type="caution">
    <text evidence="3">The sequence shown here is derived from an EMBL/GenBank/DDBJ whole genome shotgun (WGS) entry which is preliminary data.</text>
</comment>
<feature type="transmembrane region" description="Helical" evidence="1">
    <location>
        <begin position="225"/>
        <end position="243"/>
    </location>
</feature>
<dbReference type="PANTHER" id="PTHR14969">
    <property type="entry name" value="SPHINGOSINE-1-PHOSPHATE PHOSPHOHYDROLASE"/>
    <property type="match status" value="1"/>
</dbReference>
<keyword evidence="1" id="KW-0472">Membrane</keyword>
<reference evidence="4" key="1">
    <citation type="submission" date="2018-06" db="EMBL/GenBank/DDBJ databases">
        <authorList>
            <person name="Khan S.A."/>
        </authorList>
    </citation>
    <scope>NUCLEOTIDE SEQUENCE [LARGE SCALE GENOMIC DNA]</scope>
    <source>
        <strain evidence="4">DB-1506</strain>
    </source>
</reference>
<protein>
    <submittedName>
        <fullName evidence="3">Acid phosphatase</fullName>
    </submittedName>
</protein>
<feature type="transmembrane region" description="Helical" evidence="1">
    <location>
        <begin position="198"/>
        <end position="219"/>
    </location>
</feature>
<dbReference type="Gene3D" id="1.20.144.10">
    <property type="entry name" value="Phosphatidic acid phosphatase type 2/haloperoxidase"/>
    <property type="match status" value="2"/>
</dbReference>
<dbReference type="InterPro" id="IPR000326">
    <property type="entry name" value="PAP2/HPO"/>
</dbReference>
<proteinExistence type="predicted"/>
<keyword evidence="1" id="KW-0812">Transmembrane</keyword>
<feature type="domain" description="Phosphatidic acid phosphatase type 2/haloperoxidase" evidence="2">
    <location>
        <begin position="127"/>
        <end position="240"/>
    </location>
</feature>
<dbReference type="SUPFAM" id="SSF48317">
    <property type="entry name" value="Acid phosphatase/Vanadium-dependent haloperoxidase"/>
    <property type="match status" value="1"/>
</dbReference>
<evidence type="ECO:0000256" key="1">
    <source>
        <dbReference type="SAM" id="Phobius"/>
    </source>
</evidence>
<dbReference type="PANTHER" id="PTHR14969:SF13">
    <property type="entry name" value="AT30094P"/>
    <property type="match status" value="1"/>
</dbReference>
<evidence type="ECO:0000313" key="3">
    <source>
        <dbReference type="EMBL" id="RAI58275.1"/>
    </source>
</evidence>
<dbReference type="AlphaFoldDB" id="A0A327M735"/>
<name>A0A327M735_9PROT</name>
<keyword evidence="4" id="KW-1185">Reference proteome</keyword>
<accession>A0A327M735</accession>
<dbReference type="OrthoDB" id="9801622at2"/>
<dbReference type="InterPro" id="IPR036938">
    <property type="entry name" value="PAP2/HPO_sf"/>
</dbReference>
<dbReference type="EMBL" id="QLIX01000010">
    <property type="protein sequence ID" value="RAI58275.1"/>
    <property type="molecule type" value="Genomic_DNA"/>
</dbReference>
<gene>
    <name evidence="3" type="ORF">DOO78_14770</name>
</gene>
<keyword evidence="1" id="KW-1133">Transmembrane helix</keyword>
<feature type="transmembrane region" description="Helical" evidence="1">
    <location>
        <begin position="33"/>
        <end position="58"/>
    </location>
</feature>
<dbReference type="Pfam" id="PF01569">
    <property type="entry name" value="PAP2"/>
    <property type="match status" value="1"/>
</dbReference>
<dbReference type="SMART" id="SM00014">
    <property type="entry name" value="acidPPc"/>
    <property type="match status" value="1"/>
</dbReference>
<sequence length="263" mass="27926">MEQGGAAREGAGREGIGREGIGRAGLLPRLGRFALGQGAALAALAILASGLLGFAAVLELIEPEHHAFDEAVLLALRQPGDARQPIGPAWLSLAAREVTALGSIPVLALFGLIALLYLALDRHWRAVGLLLLSLPGGLLLNDLLKRGFDRPRPALVPHLMEVQTASFPSGHAMLSAIAFLTLGALLAAEAGRRRHRAYILTVAVLLTLLVGASRVWLGVHWPTDVLAGWCLGAAWAMGCWLLLRRWAGPRRRGHAAARPQDRG</sequence>
<evidence type="ECO:0000313" key="4">
    <source>
        <dbReference type="Proteomes" id="UP000249065"/>
    </source>
</evidence>
<feature type="transmembrane region" description="Helical" evidence="1">
    <location>
        <begin position="164"/>
        <end position="186"/>
    </location>
</feature>
<feature type="transmembrane region" description="Helical" evidence="1">
    <location>
        <begin position="127"/>
        <end position="144"/>
    </location>
</feature>
<dbReference type="Proteomes" id="UP000249065">
    <property type="component" value="Unassembled WGS sequence"/>
</dbReference>
<organism evidence="3 4">
    <name type="scientific">Roseicella frigidaeris</name>
    <dbReference type="NCBI Taxonomy" id="2230885"/>
    <lineage>
        <taxon>Bacteria</taxon>
        <taxon>Pseudomonadati</taxon>
        <taxon>Pseudomonadota</taxon>
        <taxon>Alphaproteobacteria</taxon>
        <taxon>Acetobacterales</taxon>
        <taxon>Roseomonadaceae</taxon>
        <taxon>Roseicella</taxon>
    </lineage>
</organism>
<dbReference type="RefSeq" id="WP_111470616.1">
    <property type="nucleotide sequence ID" value="NZ_QLIX01000010.1"/>
</dbReference>